<gene>
    <name evidence="2" type="ORF">QBC36DRAFT_198771</name>
</gene>
<organism evidence="2 3">
    <name type="scientific">Triangularia setosa</name>
    <dbReference type="NCBI Taxonomy" id="2587417"/>
    <lineage>
        <taxon>Eukaryota</taxon>
        <taxon>Fungi</taxon>
        <taxon>Dikarya</taxon>
        <taxon>Ascomycota</taxon>
        <taxon>Pezizomycotina</taxon>
        <taxon>Sordariomycetes</taxon>
        <taxon>Sordariomycetidae</taxon>
        <taxon>Sordariales</taxon>
        <taxon>Podosporaceae</taxon>
        <taxon>Triangularia</taxon>
    </lineage>
</organism>
<accession>A0AAN6VZZ2</accession>
<dbReference type="PANTHER" id="PTHR35392">
    <property type="entry name" value="ZN(II)2CYS6 TRANSCRIPTION FACTOR (EUROFUNG)-RELATED-RELATED"/>
    <property type="match status" value="1"/>
</dbReference>
<reference evidence="2" key="2">
    <citation type="submission" date="2023-05" db="EMBL/GenBank/DDBJ databases">
        <authorList>
            <consortium name="Lawrence Berkeley National Laboratory"/>
            <person name="Steindorff A."/>
            <person name="Hensen N."/>
            <person name="Bonometti L."/>
            <person name="Westerberg I."/>
            <person name="Brannstrom I.O."/>
            <person name="Guillou S."/>
            <person name="Cros-Aarteil S."/>
            <person name="Calhoun S."/>
            <person name="Haridas S."/>
            <person name="Kuo A."/>
            <person name="Mondo S."/>
            <person name="Pangilinan J."/>
            <person name="Riley R."/>
            <person name="Labutti K."/>
            <person name="Andreopoulos B."/>
            <person name="Lipzen A."/>
            <person name="Chen C."/>
            <person name="Yanf M."/>
            <person name="Daum C."/>
            <person name="Ng V."/>
            <person name="Clum A."/>
            <person name="Ohm R."/>
            <person name="Martin F."/>
            <person name="Silar P."/>
            <person name="Natvig D."/>
            <person name="Lalanne C."/>
            <person name="Gautier V."/>
            <person name="Ament-Velasquez S.L."/>
            <person name="Kruys A."/>
            <person name="Hutchinson M.I."/>
            <person name="Powell A.J."/>
            <person name="Barry K."/>
            <person name="Miller A.N."/>
            <person name="Grigoriev I.V."/>
            <person name="Debuchy R."/>
            <person name="Gladieux P."/>
            <person name="Thoren M.H."/>
            <person name="Johannesson H."/>
        </authorList>
    </citation>
    <scope>NUCLEOTIDE SEQUENCE</scope>
    <source>
        <strain evidence="2">CBS 892.96</strain>
    </source>
</reference>
<keyword evidence="3" id="KW-1185">Reference proteome</keyword>
<dbReference type="InterPro" id="IPR052973">
    <property type="entry name" value="Fungal_sec-metab_reg_TF"/>
</dbReference>
<comment type="caution">
    <text evidence="2">The sequence shown here is derived from an EMBL/GenBank/DDBJ whole genome shotgun (WGS) entry which is preliminary data.</text>
</comment>
<evidence type="ECO:0000256" key="1">
    <source>
        <dbReference type="SAM" id="MobiDB-lite"/>
    </source>
</evidence>
<feature type="region of interest" description="Disordered" evidence="1">
    <location>
        <begin position="39"/>
        <end position="79"/>
    </location>
</feature>
<dbReference type="EMBL" id="MU866521">
    <property type="protein sequence ID" value="KAK4171691.1"/>
    <property type="molecule type" value="Genomic_DNA"/>
</dbReference>
<evidence type="ECO:0000313" key="3">
    <source>
        <dbReference type="Proteomes" id="UP001302321"/>
    </source>
</evidence>
<reference evidence="2" key="1">
    <citation type="journal article" date="2023" name="Mol. Phylogenet. Evol.">
        <title>Genome-scale phylogeny and comparative genomics of the fungal order Sordariales.</title>
        <authorList>
            <person name="Hensen N."/>
            <person name="Bonometti L."/>
            <person name="Westerberg I."/>
            <person name="Brannstrom I.O."/>
            <person name="Guillou S."/>
            <person name="Cros-Aarteil S."/>
            <person name="Calhoun S."/>
            <person name="Haridas S."/>
            <person name="Kuo A."/>
            <person name="Mondo S."/>
            <person name="Pangilinan J."/>
            <person name="Riley R."/>
            <person name="LaButti K."/>
            <person name="Andreopoulos B."/>
            <person name="Lipzen A."/>
            <person name="Chen C."/>
            <person name="Yan M."/>
            <person name="Daum C."/>
            <person name="Ng V."/>
            <person name="Clum A."/>
            <person name="Steindorff A."/>
            <person name="Ohm R.A."/>
            <person name="Martin F."/>
            <person name="Silar P."/>
            <person name="Natvig D.O."/>
            <person name="Lalanne C."/>
            <person name="Gautier V."/>
            <person name="Ament-Velasquez S.L."/>
            <person name="Kruys A."/>
            <person name="Hutchinson M.I."/>
            <person name="Powell A.J."/>
            <person name="Barry K."/>
            <person name="Miller A.N."/>
            <person name="Grigoriev I.V."/>
            <person name="Debuchy R."/>
            <person name="Gladieux P."/>
            <person name="Hiltunen Thoren M."/>
            <person name="Johannesson H."/>
        </authorList>
    </citation>
    <scope>NUCLEOTIDE SEQUENCE</scope>
    <source>
        <strain evidence="2">CBS 892.96</strain>
    </source>
</reference>
<dbReference type="AlphaFoldDB" id="A0AAN6VZZ2"/>
<feature type="region of interest" description="Disordered" evidence="1">
    <location>
        <begin position="1"/>
        <end position="22"/>
    </location>
</feature>
<protein>
    <recommendedName>
        <fullName evidence="4">Zn(2)-C6 fungal-type domain-containing protein</fullName>
    </recommendedName>
</protein>
<evidence type="ECO:0008006" key="4">
    <source>
        <dbReference type="Google" id="ProtNLM"/>
    </source>
</evidence>
<feature type="region of interest" description="Disordered" evidence="1">
    <location>
        <begin position="131"/>
        <end position="151"/>
    </location>
</feature>
<evidence type="ECO:0000313" key="2">
    <source>
        <dbReference type="EMBL" id="KAK4171691.1"/>
    </source>
</evidence>
<sequence>MAPVPGPSTAPISPQEHAPTISTPIQAGRLARDDPATMAQYYPPLQPTQGVGMRPPTTREEMVYPGPPPVLGDRLHNGPNYTAPGSHCLLDRPVKPEAFSAMYGGGVVTTQYGAQIGHVADLQDLYRLGLKEDSDRPDGSNFDTYPGHRSVPARRGAFKDQELRAKTALTRKMGSCIRCKMQRIRCNLDPENENGPCIACRKVNVSSRIYRLSCLRLKIVDCKLYKPGQVPGHEWTSRWKDSVLDDIEVWAPGEQRTIRVTEGYTNMFVELRVREFVPQPGDKLERTWVDKNGVLQRRAIPPFAIVDLEDAKNSYNRYMKRGLENCCVRLLGPRDKLLHKTYFFAINRVKDGQDFFLLPTERNLLALTLELWMTARLTTKTLEIIGNERLGMSLDLIDDPTNDMHHKTPVPPVLGAQIDSFLIHQIQSQLRRRTLEELQRMTQEKKQKTWLTTYLVTFILLHNIGLVTKHDAEYARKHGMKRHWAREDSVKEYEMGANTLLAYFHYCNKGIYPFSAECRDADLRSLAELDDDAIELVHYTRQYIAEHKAQWEDLWKGEGDWKDKGFKKYEHEYYYVSQLFEPNWQPRNMP</sequence>
<dbReference type="Proteomes" id="UP001302321">
    <property type="component" value="Unassembled WGS sequence"/>
</dbReference>
<dbReference type="PANTHER" id="PTHR35392:SF3">
    <property type="entry name" value="ZN(2)-C6 FUNGAL-TYPE DOMAIN-CONTAINING PROTEIN"/>
    <property type="match status" value="1"/>
</dbReference>
<proteinExistence type="predicted"/>
<name>A0AAN6VZZ2_9PEZI</name>